<keyword evidence="2" id="KW-1185">Reference proteome</keyword>
<comment type="caution">
    <text evidence="1">The sequence shown here is derived from an EMBL/GenBank/DDBJ whole genome shotgun (WGS) entry which is preliminary data.</text>
</comment>
<evidence type="ECO:0000313" key="2">
    <source>
        <dbReference type="Proteomes" id="UP001064048"/>
    </source>
</evidence>
<name>A0ACC0KTH3_CHOFU</name>
<dbReference type="Proteomes" id="UP001064048">
    <property type="component" value="Chromosome 23"/>
</dbReference>
<protein>
    <submittedName>
        <fullName evidence="1">Uncharacterized protein</fullName>
    </submittedName>
</protein>
<gene>
    <name evidence="1" type="ORF">MSG28_013461</name>
</gene>
<reference evidence="1 2" key="1">
    <citation type="journal article" date="2022" name="Genome Biol. Evol.">
        <title>The Spruce Budworm Genome: Reconstructing the Evolutionary History of Antifreeze Proteins.</title>
        <authorList>
            <person name="Beliveau C."/>
            <person name="Gagne P."/>
            <person name="Picq S."/>
            <person name="Vernygora O."/>
            <person name="Keeling C.I."/>
            <person name="Pinkney K."/>
            <person name="Doucet D."/>
            <person name="Wen F."/>
            <person name="Johnston J.S."/>
            <person name="Maaroufi H."/>
            <person name="Boyle B."/>
            <person name="Laroche J."/>
            <person name="Dewar K."/>
            <person name="Juretic N."/>
            <person name="Blackburn G."/>
            <person name="Nisole A."/>
            <person name="Brunet B."/>
            <person name="Brandao M."/>
            <person name="Lumley L."/>
            <person name="Duan J."/>
            <person name="Quan G."/>
            <person name="Lucarotti C.J."/>
            <person name="Roe A.D."/>
            <person name="Sperling F.A.H."/>
            <person name="Levesque R.C."/>
            <person name="Cusson M."/>
        </authorList>
    </citation>
    <scope>NUCLEOTIDE SEQUENCE [LARGE SCALE GENOMIC DNA]</scope>
    <source>
        <strain evidence="1">Glfc:IPQL:Cfum</strain>
    </source>
</reference>
<sequence length="358" mass="41080">MAGRVLCWLAAAVALSSCRDGLGYDYATWPACPANGLRYVKRGKADNKITWLNLEHCNLSSLSPNELIYPGLERLDLEHNNIEFIENGSFDSLISLESVYLNSNSFLGKSLPSSLFRNCRRLLRIEFSNNDMSDTPADLLQGLYSLDFLDCDNCSLREMPIFITGAKLPIKRLSLNHNQLTRLENPATFVNFSNLDSLILESNKIEYLDVDLLKPLTKIRYISLMSNKIRRIPEQLFQNKSKLRIINLAKNIIDYIPDNVFLGNLLSTLDLSNNRLFYISENFFSVLRKGIWGQPQFYFDGNPLPCACLNELLVKLKQLNIYYRITSYDGKNKNCIMLDNFKCLGPDTYQEFFRKLIS</sequence>
<organism evidence="1 2">
    <name type="scientific">Choristoneura fumiferana</name>
    <name type="common">Spruce budworm moth</name>
    <name type="synonym">Archips fumiferana</name>
    <dbReference type="NCBI Taxonomy" id="7141"/>
    <lineage>
        <taxon>Eukaryota</taxon>
        <taxon>Metazoa</taxon>
        <taxon>Ecdysozoa</taxon>
        <taxon>Arthropoda</taxon>
        <taxon>Hexapoda</taxon>
        <taxon>Insecta</taxon>
        <taxon>Pterygota</taxon>
        <taxon>Neoptera</taxon>
        <taxon>Endopterygota</taxon>
        <taxon>Lepidoptera</taxon>
        <taxon>Glossata</taxon>
        <taxon>Ditrysia</taxon>
        <taxon>Tortricoidea</taxon>
        <taxon>Tortricidae</taxon>
        <taxon>Tortricinae</taxon>
        <taxon>Choristoneura</taxon>
    </lineage>
</organism>
<dbReference type="EMBL" id="CM046123">
    <property type="protein sequence ID" value="KAI8439777.1"/>
    <property type="molecule type" value="Genomic_DNA"/>
</dbReference>
<proteinExistence type="predicted"/>
<accession>A0ACC0KTH3</accession>
<evidence type="ECO:0000313" key="1">
    <source>
        <dbReference type="EMBL" id="KAI8439777.1"/>
    </source>
</evidence>